<dbReference type="InterPro" id="IPR011992">
    <property type="entry name" value="EF-hand-dom_pair"/>
</dbReference>
<gene>
    <name evidence="4" type="ORF">ECRASSUSDP1_LOCUS22451</name>
</gene>
<sequence>MERKHSQFYKSDRSDKKRDDRRLGRRDSSASRSYSRSQSRRSGYSRSRKHSSEREGIDLVERIKEDVAKVIRERELDTQKFYKDCRSKGKGKGMIYDRDFEDILTRDIKFKGTQKEIDLLCEHYGKKVKRGYIDYKTFDEDIYSINKRTKRRSERKAPVRTGSKDGSRRGSINLKPKGSHIERRNSRTSSIGKNSERSNTRSRKRTDSIRKPREEEKERSRRGSTHRKETDDEEYRSKRHDDRHRSKRDDEEHRSRKDDDRHRSKRDDDRHRSRRDDDRYKSHKDDDRHRSKRDDERHRSRKDDDRHRSRRDDERHRSRKDDNRHRSRKDDERHKSRRDDDRHRSRRDSNSQKSRDEPRIKEIGFSYRISPNMPDDGKYSMKNTVIGKYPDKRKQRKHIVKISDYFLQDMIKATYTRNKLVGDAFRKFSSGRDGYLSESAFKDAILTFGIKLDSRGIRETYRKLRGQEKELTDELIDIAIEDNAKNGIEEIQKSIMEKINREIKKKEGASINDAFLLSERTRDEEVTFNDFKKVIKDYAPNVKSIDIIFLAKRYCIKNDDCVMYEKFLDDIDLLDKGINPLISWADDLSKTIVKATLAQNTDFETLFKKHAPRQEFITKSQFIDAMASINVTSKFDSAKILKFYYFIDDDKSGEVSFREMESIIKTHCKLKAEDLMDGVLDEIKIKMADRVTLKDIYRNLSVSSRKELVDIGAFKRVFRNDIKLEISQIDLDFMINYYRDKRDKKSVKYTVFMDDLKAKFGSEEKFKSDKGISLKVPADKNFTPGKSFSRKDFETPKKDEDIQVILKELRRDARGKEIKLDEEFAKFSKTGLVTSKEFKEVFDRYGLKTSRRDITKLVDRYINTIDDKIDTSVMIDHMFHNHDLYNPLSSRKKSPRGRKSRDGRSKDRKLAEPKSLRRKDDGRKRSSKHGESSKRRTKDRHGDKSRDHKHSSKDHRNAKYTKKVGHTQYRSDHRGKSKGNHPKFEEEKNHPIGTIRESSRPRKDKGKIARYIGRKLKDKDYDYVDHLKQIAGDDIDFILTDKQIFKMCDAAGIKLTKPDQKFFVLDMDRPNFTVEEFLIKCKLNADQFQTVGLADEVILTTEEEDQAKSNLEKIGTAIQDEKKEFEKVFNIGPYDKKLDFSEFKFGLLNELNSDCSNMANHDKTLMLLKNFLVEDANKDDKIDVKNLYLHLFPLGEGKQEIKTKMNCVTDFIEYLKNNTDVDLEKEFKGDMSHEEFEQALNEAGYNISKQNLDKLIEAFTNNRNPDKVSKNLIKRNINLLAPEILNTEKNLKRKDAKVLIENLDKGPKITLTKINEHLVRERIDIFTFFQYCDEDGDGLVGEEEFCKGISHWKIPGMKDKHLRDAFKAINPNEDENLSLGELWLYIDGAKQTEKQREISLEKDLERDMEQQIDDIFVEFKDSENNVTKDSIQKILSAYNIPSNVISKTLGGLKTEAGGTVNKKSFKKFMTNFLKKQILQVENDINELRAMFFEADMDKSGFIDIDELYAFFKLKLNADITKEELRNLVKEVDIDYNGKLDIDEFISVMTKNPGDKGADNSVQSTYFRIRRSRKFDLTEFIKFLQKFPAHFQDSFTTTMYKNKKCLPSSAFIKNIVPSDGIPVLLKKKSIDTCIKTTESTLGGQILLELASGIPYPEEDKLNLDEIKKRVVRVSIYDFDAKKYIGNSSHVVATVNPRYKDQWKFNKWSETGTNPLIFKSSDPSKFSNRNVCLIFEFVIYCKQDSSTVKELNCGWCKLHVNNFDKKKGKYSNIQIEGGSPELESKISLMDKKNNKAKKISLTISYRGLKDFSNETLFHLTMMPDLCIFNKRLIMFLVGFRNLLGKESHGESYFAESVALPTSSYYFVTFVKMMDNPDVLENFLAFWNDTVIKKMKEKEKYDIDKLVDLTEEQISKVYPIVYNPTFRIDEHNVYQAAECFIDDHNLKETRKTLLLNSLNDRELDYIDKKNKKATPIVLDNAYKPFNVRELDSASIFSTGIEF</sequence>
<comment type="caution">
    <text evidence="4">The sequence shown here is derived from an EMBL/GenBank/DDBJ whole genome shotgun (WGS) entry which is preliminary data.</text>
</comment>
<dbReference type="Proteomes" id="UP001295684">
    <property type="component" value="Unassembled WGS sequence"/>
</dbReference>
<feature type="region of interest" description="Disordered" evidence="2">
    <location>
        <begin position="148"/>
        <end position="381"/>
    </location>
</feature>
<dbReference type="InterPro" id="IPR002048">
    <property type="entry name" value="EF_hand_dom"/>
</dbReference>
<evidence type="ECO:0000256" key="2">
    <source>
        <dbReference type="SAM" id="MobiDB-lite"/>
    </source>
</evidence>
<feature type="region of interest" description="Disordered" evidence="2">
    <location>
        <begin position="1"/>
        <end position="56"/>
    </location>
</feature>
<evidence type="ECO:0000259" key="3">
    <source>
        <dbReference type="PROSITE" id="PS50222"/>
    </source>
</evidence>
<feature type="domain" description="EF-hand" evidence="3">
    <location>
        <begin position="1482"/>
        <end position="1517"/>
    </location>
</feature>
<protein>
    <recommendedName>
        <fullName evidence="3">EF-hand domain-containing protein</fullName>
    </recommendedName>
</protein>
<dbReference type="SUPFAM" id="SSF47473">
    <property type="entry name" value="EF-hand"/>
    <property type="match status" value="4"/>
</dbReference>
<organism evidence="4 5">
    <name type="scientific">Euplotes crassus</name>
    <dbReference type="NCBI Taxonomy" id="5936"/>
    <lineage>
        <taxon>Eukaryota</taxon>
        <taxon>Sar</taxon>
        <taxon>Alveolata</taxon>
        <taxon>Ciliophora</taxon>
        <taxon>Intramacronucleata</taxon>
        <taxon>Spirotrichea</taxon>
        <taxon>Hypotrichia</taxon>
        <taxon>Euplotida</taxon>
        <taxon>Euplotidae</taxon>
        <taxon>Moneuplotes</taxon>
    </lineage>
</organism>
<reference evidence="4" key="1">
    <citation type="submission" date="2023-07" db="EMBL/GenBank/DDBJ databases">
        <authorList>
            <consortium name="AG Swart"/>
            <person name="Singh M."/>
            <person name="Singh A."/>
            <person name="Seah K."/>
            <person name="Emmerich C."/>
        </authorList>
    </citation>
    <scope>NUCLEOTIDE SEQUENCE</scope>
    <source>
        <strain evidence="4">DP1</strain>
    </source>
</reference>
<dbReference type="InterPro" id="IPR018247">
    <property type="entry name" value="EF_Hand_1_Ca_BS"/>
</dbReference>
<dbReference type="PROSITE" id="PS00018">
    <property type="entry name" value="EF_HAND_1"/>
    <property type="match status" value="3"/>
</dbReference>
<dbReference type="EMBL" id="CAMPGE010023025">
    <property type="protein sequence ID" value="CAI2381007.1"/>
    <property type="molecule type" value="Genomic_DNA"/>
</dbReference>
<feature type="domain" description="EF-hand" evidence="3">
    <location>
        <begin position="416"/>
        <end position="451"/>
    </location>
</feature>
<dbReference type="InterPro" id="IPR052603">
    <property type="entry name" value="EFCB6"/>
</dbReference>
<dbReference type="Gene3D" id="1.10.238.10">
    <property type="entry name" value="EF-hand"/>
    <property type="match status" value="3"/>
</dbReference>
<keyword evidence="5" id="KW-1185">Reference proteome</keyword>
<feature type="compositionally biased region" description="Low complexity" evidence="2">
    <location>
        <begin position="30"/>
        <end position="45"/>
    </location>
</feature>
<dbReference type="SMART" id="SM00054">
    <property type="entry name" value="EFh"/>
    <property type="match status" value="6"/>
</dbReference>
<evidence type="ECO:0000313" key="5">
    <source>
        <dbReference type="Proteomes" id="UP001295684"/>
    </source>
</evidence>
<name>A0AAD2D5B7_EUPCR</name>
<keyword evidence="1" id="KW-0106">Calcium</keyword>
<proteinExistence type="predicted"/>
<dbReference type="CDD" id="cd00051">
    <property type="entry name" value="EFh"/>
    <property type="match status" value="1"/>
</dbReference>
<dbReference type="PANTHER" id="PTHR20875">
    <property type="entry name" value="EF-HAND CALCIUM-BINDING DOMAIN-CONTAINING PROTEIN 6-RELATED"/>
    <property type="match status" value="1"/>
</dbReference>
<feature type="compositionally biased region" description="Basic and acidic residues" evidence="2">
    <location>
        <begin position="194"/>
        <end position="362"/>
    </location>
</feature>
<accession>A0AAD2D5B7</accession>
<dbReference type="GO" id="GO:0005509">
    <property type="term" value="F:calcium ion binding"/>
    <property type="evidence" value="ECO:0007669"/>
    <property type="project" value="InterPro"/>
</dbReference>
<dbReference type="PANTHER" id="PTHR20875:SF0">
    <property type="entry name" value="GH12158P"/>
    <property type="match status" value="1"/>
</dbReference>
<evidence type="ECO:0000313" key="4">
    <source>
        <dbReference type="EMBL" id="CAI2381007.1"/>
    </source>
</evidence>
<evidence type="ECO:0000256" key="1">
    <source>
        <dbReference type="ARBA" id="ARBA00022837"/>
    </source>
</evidence>
<feature type="domain" description="EF-hand" evidence="3">
    <location>
        <begin position="1320"/>
        <end position="1355"/>
    </location>
</feature>
<dbReference type="PROSITE" id="PS50222">
    <property type="entry name" value="EF_HAND_2"/>
    <property type="match status" value="5"/>
</dbReference>
<feature type="domain" description="EF-hand" evidence="3">
    <location>
        <begin position="1519"/>
        <end position="1554"/>
    </location>
</feature>
<feature type="compositionally biased region" description="Basic and acidic residues" evidence="2">
    <location>
        <begin position="900"/>
        <end position="946"/>
    </location>
</feature>
<dbReference type="Pfam" id="PF13499">
    <property type="entry name" value="EF-hand_7"/>
    <property type="match status" value="1"/>
</dbReference>
<feature type="domain" description="EF-hand" evidence="3">
    <location>
        <begin position="635"/>
        <end position="670"/>
    </location>
</feature>
<feature type="compositionally biased region" description="Basic residues" evidence="2">
    <location>
        <begin position="947"/>
        <end position="965"/>
    </location>
</feature>
<feature type="region of interest" description="Disordered" evidence="2">
    <location>
        <begin position="884"/>
        <end position="1006"/>
    </location>
</feature>
<feature type="compositionally biased region" description="Basic residues" evidence="2">
    <location>
        <begin position="890"/>
        <end position="899"/>
    </location>
</feature>
<feature type="compositionally biased region" description="Basic and acidic residues" evidence="2">
    <location>
        <begin position="1"/>
        <end position="29"/>
    </location>
</feature>